<evidence type="ECO:0000313" key="1">
    <source>
        <dbReference type="EMBL" id="CAI9172517.1"/>
    </source>
</evidence>
<gene>
    <name evidence="1" type="ORF">MRATA1EN1_LOCUS21479</name>
</gene>
<name>A0ABN8ZF25_RANTA</name>
<sequence>MRARTRLPALKSAAGAAAGGVVRLSRQPTQSLCVQEGRSPLGPLLPGTCEPALAGSPPWGRLETLPSDPVLLSGRPWRVPTVARPGRAHPRARVQGAPGPLSIVRVTECLQPACLWPATVWARRRAPRPEPAQRVPGRPPQGPCKYVHFSGPHQRGAVLSPFFMR</sequence>
<protein>
    <submittedName>
        <fullName evidence="1">Uncharacterized protein</fullName>
    </submittedName>
</protein>
<evidence type="ECO:0000313" key="2">
    <source>
        <dbReference type="Proteomes" id="UP001176941"/>
    </source>
</evidence>
<dbReference type="Proteomes" id="UP001176941">
    <property type="component" value="Chromosome 33"/>
</dbReference>
<keyword evidence="2" id="KW-1185">Reference proteome</keyword>
<organism evidence="1 2">
    <name type="scientific">Rangifer tarandus platyrhynchus</name>
    <name type="common">Svalbard reindeer</name>
    <dbReference type="NCBI Taxonomy" id="3082113"/>
    <lineage>
        <taxon>Eukaryota</taxon>
        <taxon>Metazoa</taxon>
        <taxon>Chordata</taxon>
        <taxon>Craniata</taxon>
        <taxon>Vertebrata</taxon>
        <taxon>Euteleostomi</taxon>
        <taxon>Mammalia</taxon>
        <taxon>Eutheria</taxon>
        <taxon>Laurasiatheria</taxon>
        <taxon>Artiodactyla</taxon>
        <taxon>Ruminantia</taxon>
        <taxon>Pecora</taxon>
        <taxon>Cervidae</taxon>
        <taxon>Odocoileinae</taxon>
        <taxon>Rangifer</taxon>
    </lineage>
</organism>
<proteinExistence type="predicted"/>
<reference evidence="1" key="1">
    <citation type="submission" date="2023-04" db="EMBL/GenBank/DDBJ databases">
        <authorList>
            <consortium name="ELIXIR-Norway"/>
        </authorList>
    </citation>
    <scope>NUCLEOTIDE SEQUENCE [LARGE SCALE GENOMIC DNA]</scope>
</reference>
<accession>A0ABN8ZF25</accession>
<dbReference type="EMBL" id="OX459969">
    <property type="protein sequence ID" value="CAI9172517.1"/>
    <property type="molecule type" value="Genomic_DNA"/>
</dbReference>